<keyword evidence="3" id="KW-1185">Reference proteome</keyword>
<accession>A0A068NVS3</accession>
<dbReference type="InterPro" id="IPR006976">
    <property type="entry name" value="VanZ-like"/>
</dbReference>
<feature type="domain" description="VanZ-like" evidence="1">
    <location>
        <begin position="30"/>
        <end position="96"/>
    </location>
</feature>
<dbReference type="EMBL" id="CP007139">
    <property type="protein sequence ID" value="AIE85699.1"/>
    <property type="molecule type" value="Genomic_DNA"/>
</dbReference>
<proteinExistence type="predicted"/>
<protein>
    <recommendedName>
        <fullName evidence="1">VanZ-like domain-containing protein</fullName>
    </recommendedName>
</protein>
<evidence type="ECO:0000259" key="1">
    <source>
        <dbReference type="Pfam" id="PF04892"/>
    </source>
</evidence>
<dbReference type="STRING" id="661478.OP10G_2331"/>
<name>A0A068NVS3_FIMGI</name>
<dbReference type="NCBIfam" id="NF037970">
    <property type="entry name" value="vanZ_1"/>
    <property type="match status" value="1"/>
</dbReference>
<evidence type="ECO:0000313" key="3">
    <source>
        <dbReference type="Proteomes" id="UP000027982"/>
    </source>
</evidence>
<organism evidence="2 3">
    <name type="scientific">Fimbriimonas ginsengisoli Gsoil 348</name>
    <dbReference type="NCBI Taxonomy" id="661478"/>
    <lineage>
        <taxon>Bacteria</taxon>
        <taxon>Bacillati</taxon>
        <taxon>Armatimonadota</taxon>
        <taxon>Fimbriimonadia</taxon>
        <taxon>Fimbriimonadales</taxon>
        <taxon>Fimbriimonadaceae</taxon>
        <taxon>Fimbriimonas</taxon>
    </lineage>
</organism>
<gene>
    <name evidence="2" type="ORF">OP10G_2331</name>
</gene>
<dbReference type="HOGENOM" id="CLU_2219204_0_0_0"/>
<dbReference type="KEGG" id="fgi:OP10G_2331"/>
<evidence type="ECO:0000313" key="2">
    <source>
        <dbReference type="EMBL" id="AIE85699.1"/>
    </source>
</evidence>
<dbReference type="Pfam" id="PF04892">
    <property type="entry name" value="VanZ"/>
    <property type="match status" value="1"/>
</dbReference>
<dbReference type="AlphaFoldDB" id="A0A068NVS3"/>
<sequence>MIDKEIRRRAPGKRGERLAAIWGKAWWLPVKGWHATEFAVLYALLRYSGRNREAALLLVTLGAALDEFHQTFVEGRTGTARDVLIDVGGALAAVGVESMLESRQRG</sequence>
<reference evidence="2 3" key="1">
    <citation type="journal article" date="2014" name="PLoS ONE">
        <title>The first complete genome sequence of the class fimbriimonadia in the phylum armatimonadetes.</title>
        <authorList>
            <person name="Hu Z.Y."/>
            <person name="Wang Y.Z."/>
            <person name="Im W.T."/>
            <person name="Wang S.Y."/>
            <person name="Zhao G.P."/>
            <person name="Zheng H.J."/>
            <person name="Quan Z.X."/>
        </authorList>
    </citation>
    <scope>NUCLEOTIDE SEQUENCE [LARGE SCALE GENOMIC DNA]</scope>
    <source>
        <strain evidence="2">Gsoil 348</strain>
    </source>
</reference>
<dbReference type="Proteomes" id="UP000027982">
    <property type="component" value="Chromosome"/>
</dbReference>